<dbReference type="Pfam" id="PF07569">
    <property type="entry name" value="Hira"/>
    <property type="match status" value="1"/>
</dbReference>
<evidence type="ECO:0000256" key="3">
    <source>
        <dbReference type="ARBA" id="ARBA00022737"/>
    </source>
</evidence>
<dbReference type="AlphaFoldDB" id="A0A4S4KB45"/>
<organism evidence="8 9">
    <name type="scientific">Hermanssonia centrifuga</name>
    <dbReference type="NCBI Taxonomy" id="98765"/>
    <lineage>
        <taxon>Eukaryota</taxon>
        <taxon>Fungi</taxon>
        <taxon>Dikarya</taxon>
        <taxon>Basidiomycota</taxon>
        <taxon>Agaricomycotina</taxon>
        <taxon>Agaricomycetes</taxon>
        <taxon>Polyporales</taxon>
        <taxon>Meruliaceae</taxon>
        <taxon>Hermanssonia</taxon>
    </lineage>
</organism>
<evidence type="ECO:0000313" key="8">
    <source>
        <dbReference type="EMBL" id="THG95185.1"/>
    </source>
</evidence>
<dbReference type="Proteomes" id="UP000309038">
    <property type="component" value="Unassembled WGS sequence"/>
</dbReference>
<dbReference type="InterPro" id="IPR031120">
    <property type="entry name" value="HIR1-like"/>
</dbReference>
<evidence type="ECO:0000256" key="1">
    <source>
        <dbReference type="ARBA" id="ARBA00004123"/>
    </source>
</evidence>
<keyword evidence="5" id="KW-0539">Nucleus</keyword>
<keyword evidence="2" id="KW-0853">WD repeat</keyword>
<proteinExistence type="predicted"/>
<evidence type="ECO:0000259" key="7">
    <source>
        <dbReference type="Pfam" id="PF07569"/>
    </source>
</evidence>
<keyword evidence="3" id="KW-0677">Repeat</keyword>
<dbReference type="GO" id="GO:0006338">
    <property type="term" value="P:chromatin remodeling"/>
    <property type="evidence" value="ECO:0007669"/>
    <property type="project" value="InterPro"/>
</dbReference>
<name>A0A4S4KB45_9APHY</name>
<comment type="caution">
    <text evidence="8">The sequence shown here is derived from an EMBL/GenBank/DDBJ whole genome shotgun (WGS) entry which is preliminary data.</text>
</comment>
<comment type="subcellular location">
    <subcellularLocation>
        <location evidence="1">Nucleus</location>
    </subcellularLocation>
</comment>
<dbReference type="EMBL" id="SGPJ01000349">
    <property type="protein sequence ID" value="THG95185.1"/>
    <property type="molecule type" value="Genomic_DNA"/>
</dbReference>
<keyword evidence="4" id="KW-0156">Chromatin regulator</keyword>
<dbReference type="InterPro" id="IPR011494">
    <property type="entry name" value="HIRA-like_C"/>
</dbReference>
<dbReference type="GO" id="GO:0000417">
    <property type="term" value="C:HIR complex"/>
    <property type="evidence" value="ECO:0007669"/>
    <property type="project" value="TreeGrafter"/>
</dbReference>
<keyword evidence="9" id="KW-1185">Reference proteome</keyword>
<dbReference type="GO" id="GO:0031491">
    <property type="term" value="F:nucleosome binding"/>
    <property type="evidence" value="ECO:0007669"/>
    <property type="project" value="TreeGrafter"/>
</dbReference>
<gene>
    <name evidence="8" type="ORF">EW026_g6424</name>
</gene>
<evidence type="ECO:0000256" key="6">
    <source>
        <dbReference type="SAM" id="MobiDB-lite"/>
    </source>
</evidence>
<protein>
    <recommendedName>
        <fullName evidence="7">Protein HIRA-like C-terminal domain-containing protein</fullName>
    </recommendedName>
</protein>
<dbReference type="GO" id="GO:0005634">
    <property type="term" value="C:nucleus"/>
    <property type="evidence" value="ECO:0007669"/>
    <property type="project" value="UniProtKB-SubCell"/>
</dbReference>
<dbReference type="GO" id="GO:0000785">
    <property type="term" value="C:chromatin"/>
    <property type="evidence" value="ECO:0007669"/>
    <property type="project" value="TreeGrafter"/>
</dbReference>
<accession>A0A4S4KB45</accession>
<evidence type="ECO:0000256" key="2">
    <source>
        <dbReference type="ARBA" id="ARBA00022574"/>
    </source>
</evidence>
<evidence type="ECO:0000313" key="9">
    <source>
        <dbReference type="Proteomes" id="UP000309038"/>
    </source>
</evidence>
<feature type="domain" description="Protein HIRA-like C-terminal" evidence="7">
    <location>
        <begin position="126"/>
        <end position="160"/>
    </location>
</feature>
<evidence type="ECO:0000256" key="4">
    <source>
        <dbReference type="ARBA" id="ARBA00022853"/>
    </source>
</evidence>
<dbReference type="PANTHER" id="PTHR13831:SF0">
    <property type="entry name" value="PROTEIN HIRA"/>
    <property type="match status" value="1"/>
</dbReference>
<sequence length="219" mass="24343">MVIYSRVRTSDGLTLYAVSSDGTMAVFSFDPDELEGISPLSAQEQYLKKFGFTIPPLPDGFSHQPKQADTDTRMTPPPSPVRAQSVAAPSQDLGFGSSSNGGEHVNKLVAKRNTKKKRIQPTFMGTLTGPQEYKHALILYAKKIADEGFRAKAEELVKELFGPVYWRPGRDDSWSPITLGFSKRDLLKDVLAVFARSKTLTKLALDWQDILKKASNEEY</sequence>
<dbReference type="GO" id="GO:0006351">
    <property type="term" value="P:DNA-templated transcription"/>
    <property type="evidence" value="ECO:0007669"/>
    <property type="project" value="InterPro"/>
</dbReference>
<feature type="region of interest" description="Disordered" evidence="6">
    <location>
        <begin position="57"/>
        <end position="99"/>
    </location>
</feature>
<reference evidence="8 9" key="1">
    <citation type="submission" date="2019-02" db="EMBL/GenBank/DDBJ databases">
        <title>Genome sequencing of the rare red list fungi Phlebia centrifuga.</title>
        <authorList>
            <person name="Buettner E."/>
            <person name="Kellner H."/>
        </authorList>
    </citation>
    <scope>NUCLEOTIDE SEQUENCE [LARGE SCALE GENOMIC DNA]</scope>
    <source>
        <strain evidence="8 9">DSM 108282</strain>
    </source>
</reference>
<dbReference type="PANTHER" id="PTHR13831">
    <property type="entry name" value="MEMBER OF THE HIR1 FAMILY OF WD-REPEAT PROTEINS"/>
    <property type="match status" value="1"/>
</dbReference>
<evidence type="ECO:0000256" key="5">
    <source>
        <dbReference type="ARBA" id="ARBA00023242"/>
    </source>
</evidence>
<dbReference type="GO" id="GO:0006355">
    <property type="term" value="P:regulation of DNA-templated transcription"/>
    <property type="evidence" value="ECO:0007669"/>
    <property type="project" value="InterPro"/>
</dbReference>